<evidence type="ECO:0000313" key="4">
    <source>
        <dbReference type="Proteomes" id="UP000789396"/>
    </source>
</evidence>
<feature type="non-terminal residue" evidence="3">
    <location>
        <position position="154"/>
    </location>
</feature>
<dbReference type="Gene3D" id="1.10.443.10">
    <property type="entry name" value="Intergrase catalytic core"/>
    <property type="match status" value="1"/>
</dbReference>
<dbReference type="AlphaFoldDB" id="A0A9N9E204"/>
<dbReference type="GO" id="GO:0003677">
    <property type="term" value="F:DNA binding"/>
    <property type="evidence" value="ECO:0007669"/>
    <property type="project" value="InterPro"/>
</dbReference>
<accession>A0A9N9E204</accession>
<dbReference type="InterPro" id="IPR013762">
    <property type="entry name" value="Integrase-like_cat_sf"/>
</dbReference>
<reference evidence="3" key="1">
    <citation type="submission" date="2021-06" db="EMBL/GenBank/DDBJ databases">
        <authorList>
            <person name="Kallberg Y."/>
            <person name="Tangrot J."/>
            <person name="Rosling A."/>
        </authorList>
    </citation>
    <scope>NUCLEOTIDE SEQUENCE</scope>
    <source>
        <strain evidence="3">IN212</strain>
    </source>
</reference>
<evidence type="ECO:0000256" key="1">
    <source>
        <dbReference type="ARBA" id="ARBA00023172"/>
    </source>
</evidence>
<dbReference type="SUPFAM" id="SSF56349">
    <property type="entry name" value="DNA breaking-rejoining enzymes"/>
    <property type="match status" value="1"/>
</dbReference>
<organism evidence="3 4">
    <name type="scientific">Racocetra fulgida</name>
    <dbReference type="NCBI Taxonomy" id="60492"/>
    <lineage>
        <taxon>Eukaryota</taxon>
        <taxon>Fungi</taxon>
        <taxon>Fungi incertae sedis</taxon>
        <taxon>Mucoromycota</taxon>
        <taxon>Glomeromycotina</taxon>
        <taxon>Glomeromycetes</taxon>
        <taxon>Diversisporales</taxon>
        <taxon>Gigasporaceae</taxon>
        <taxon>Racocetra</taxon>
    </lineage>
</organism>
<dbReference type="Proteomes" id="UP000789396">
    <property type="component" value="Unassembled WGS sequence"/>
</dbReference>
<dbReference type="EMBL" id="CAJVPZ010014933">
    <property type="protein sequence ID" value="CAG8661869.1"/>
    <property type="molecule type" value="Genomic_DNA"/>
</dbReference>
<dbReference type="OrthoDB" id="2434806at2759"/>
<keyword evidence="4" id="KW-1185">Reference proteome</keyword>
<dbReference type="InterPro" id="IPR011010">
    <property type="entry name" value="DNA_brk_join_enz"/>
</dbReference>
<protein>
    <submittedName>
        <fullName evidence="3">12458_t:CDS:1</fullName>
    </submittedName>
</protein>
<sequence length="154" mass="17165">MKEICNAVGIDTKDRDIVNHSGRSTPITSLFQKGVAMGTTMSITEHKSESSYRIYARPSKQKEDALSLLINSVGTLPANLQEQETLTKTFSSDNSNLMKPFRQPLRKTAKVNLPLHINATKQNPTIGGRQIIRKTSRKDNSYEYTPEENISSAP</sequence>
<proteinExistence type="predicted"/>
<name>A0A9N9E204_9GLOM</name>
<keyword evidence="1" id="KW-0233">DNA recombination</keyword>
<evidence type="ECO:0000313" key="3">
    <source>
        <dbReference type="EMBL" id="CAG8661869.1"/>
    </source>
</evidence>
<gene>
    <name evidence="3" type="ORF">RFULGI_LOCUS8882</name>
</gene>
<dbReference type="GO" id="GO:0015074">
    <property type="term" value="P:DNA integration"/>
    <property type="evidence" value="ECO:0007669"/>
    <property type="project" value="InterPro"/>
</dbReference>
<evidence type="ECO:0000256" key="2">
    <source>
        <dbReference type="SAM" id="MobiDB-lite"/>
    </source>
</evidence>
<dbReference type="GO" id="GO:0006310">
    <property type="term" value="P:DNA recombination"/>
    <property type="evidence" value="ECO:0007669"/>
    <property type="project" value="UniProtKB-KW"/>
</dbReference>
<feature type="region of interest" description="Disordered" evidence="2">
    <location>
        <begin position="126"/>
        <end position="154"/>
    </location>
</feature>
<comment type="caution">
    <text evidence="3">The sequence shown here is derived from an EMBL/GenBank/DDBJ whole genome shotgun (WGS) entry which is preliminary data.</text>
</comment>